<gene>
    <name evidence="2" type="ORF">SAMN05421684_5848</name>
</gene>
<evidence type="ECO:0000313" key="3">
    <source>
        <dbReference type="Proteomes" id="UP000199632"/>
    </source>
</evidence>
<protein>
    <submittedName>
        <fullName evidence="2">Uncharacterized protein</fullName>
    </submittedName>
</protein>
<keyword evidence="1" id="KW-0812">Transmembrane</keyword>
<feature type="transmembrane region" description="Helical" evidence="1">
    <location>
        <begin position="100"/>
        <end position="120"/>
    </location>
</feature>
<sequence length="181" mass="18750">MRSQTRRDAGFTAVFLGFFASAWFGWAQADQSSAWLTAGSIVSVLVAVIGLVTGLRAPAEGSAMKDRAASRRYGIIVGIEFAVIFAGAILLGRLGQPDYIPVWVAFVVGIHFVPLAPVLGDPLLRPLAVATCVVAVAGLITGLATDVAPSLVVGVGTGSLLLAYSLQALARGARRRAESSL</sequence>
<keyword evidence="3" id="KW-1185">Reference proteome</keyword>
<keyword evidence="1" id="KW-1133">Transmembrane helix</keyword>
<organism evidence="2 3">
    <name type="scientific">Asanoa ishikariensis</name>
    <dbReference type="NCBI Taxonomy" id="137265"/>
    <lineage>
        <taxon>Bacteria</taxon>
        <taxon>Bacillati</taxon>
        <taxon>Actinomycetota</taxon>
        <taxon>Actinomycetes</taxon>
        <taxon>Micromonosporales</taxon>
        <taxon>Micromonosporaceae</taxon>
        <taxon>Asanoa</taxon>
    </lineage>
</organism>
<dbReference type="RefSeq" id="WP_143049916.1">
    <property type="nucleotide sequence ID" value="NZ_BOND01000001.1"/>
</dbReference>
<feature type="transmembrane region" description="Helical" evidence="1">
    <location>
        <begin position="127"/>
        <end position="145"/>
    </location>
</feature>
<dbReference type="EMBL" id="FNQB01000003">
    <property type="protein sequence ID" value="SDZ50153.1"/>
    <property type="molecule type" value="Genomic_DNA"/>
</dbReference>
<dbReference type="AlphaFoldDB" id="A0A1H3TIQ1"/>
<dbReference type="STRING" id="137265.SAMN05421684_5848"/>
<feature type="transmembrane region" description="Helical" evidence="1">
    <location>
        <begin position="73"/>
        <end position="94"/>
    </location>
</feature>
<reference evidence="3" key="1">
    <citation type="submission" date="2016-10" db="EMBL/GenBank/DDBJ databases">
        <authorList>
            <person name="Varghese N."/>
            <person name="Submissions S."/>
        </authorList>
    </citation>
    <scope>NUCLEOTIDE SEQUENCE [LARGE SCALE GENOMIC DNA]</scope>
    <source>
        <strain evidence="3">DSM 44718</strain>
    </source>
</reference>
<feature type="transmembrane region" description="Helical" evidence="1">
    <location>
        <begin position="151"/>
        <end position="170"/>
    </location>
</feature>
<name>A0A1H3TIQ1_9ACTN</name>
<proteinExistence type="predicted"/>
<dbReference type="OrthoDB" id="4485749at2"/>
<evidence type="ECO:0000313" key="2">
    <source>
        <dbReference type="EMBL" id="SDZ50153.1"/>
    </source>
</evidence>
<feature type="transmembrane region" description="Helical" evidence="1">
    <location>
        <begin position="9"/>
        <end position="27"/>
    </location>
</feature>
<accession>A0A1H3TIQ1</accession>
<dbReference type="Proteomes" id="UP000199632">
    <property type="component" value="Unassembled WGS sequence"/>
</dbReference>
<keyword evidence="1" id="KW-0472">Membrane</keyword>
<evidence type="ECO:0000256" key="1">
    <source>
        <dbReference type="SAM" id="Phobius"/>
    </source>
</evidence>
<feature type="transmembrane region" description="Helical" evidence="1">
    <location>
        <begin position="33"/>
        <end position="52"/>
    </location>
</feature>